<sequence length="83" mass="9613">MESCDKKHEITVLQISNTVTYLLFYFDKIVKSLVKKILKKIGWHANDGVLKTGFLVPFSTTEFLSFMSKANYVKNENDFLENC</sequence>
<proteinExistence type="predicted"/>
<reference evidence="1 2" key="1">
    <citation type="submission" date="2024-05" db="EMBL/GenBank/DDBJ databases">
        <title>Genetic variation in Jamaican populations of the coffee berry borer (Hypothenemus hampei).</title>
        <authorList>
            <person name="Errbii M."/>
            <person name="Myrie A."/>
        </authorList>
    </citation>
    <scope>NUCLEOTIDE SEQUENCE [LARGE SCALE GENOMIC DNA]</scope>
    <source>
        <strain evidence="1">JA-Hopewell-2020-01-JO</strain>
        <tissue evidence="1">Whole body</tissue>
    </source>
</reference>
<evidence type="ECO:0000313" key="2">
    <source>
        <dbReference type="Proteomes" id="UP001566132"/>
    </source>
</evidence>
<keyword evidence="2" id="KW-1185">Reference proteome</keyword>
<name>A0ABD1FFP7_HYPHA</name>
<dbReference type="Proteomes" id="UP001566132">
    <property type="component" value="Unassembled WGS sequence"/>
</dbReference>
<evidence type="ECO:0000313" key="1">
    <source>
        <dbReference type="EMBL" id="KAL1518086.1"/>
    </source>
</evidence>
<gene>
    <name evidence="1" type="ORF">ABEB36_001764</name>
</gene>
<protein>
    <submittedName>
        <fullName evidence="1">Uncharacterized protein</fullName>
    </submittedName>
</protein>
<organism evidence="1 2">
    <name type="scientific">Hypothenemus hampei</name>
    <name type="common">Coffee berry borer</name>
    <dbReference type="NCBI Taxonomy" id="57062"/>
    <lineage>
        <taxon>Eukaryota</taxon>
        <taxon>Metazoa</taxon>
        <taxon>Ecdysozoa</taxon>
        <taxon>Arthropoda</taxon>
        <taxon>Hexapoda</taxon>
        <taxon>Insecta</taxon>
        <taxon>Pterygota</taxon>
        <taxon>Neoptera</taxon>
        <taxon>Endopterygota</taxon>
        <taxon>Coleoptera</taxon>
        <taxon>Polyphaga</taxon>
        <taxon>Cucujiformia</taxon>
        <taxon>Curculionidae</taxon>
        <taxon>Scolytinae</taxon>
        <taxon>Hypothenemus</taxon>
    </lineage>
</organism>
<dbReference type="EMBL" id="JBDJPC010000001">
    <property type="protein sequence ID" value="KAL1518086.1"/>
    <property type="molecule type" value="Genomic_DNA"/>
</dbReference>
<accession>A0ABD1FFP7</accession>
<dbReference type="AlphaFoldDB" id="A0ABD1FFP7"/>
<comment type="caution">
    <text evidence="1">The sequence shown here is derived from an EMBL/GenBank/DDBJ whole genome shotgun (WGS) entry which is preliminary data.</text>
</comment>